<feature type="transmembrane region" description="Helical" evidence="2">
    <location>
        <begin position="76"/>
        <end position="96"/>
    </location>
</feature>
<dbReference type="CDD" id="cd00637">
    <property type="entry name" value="7tm_classA_rhodopsin-like"/>
    <property type="match status" value="1"/>
</dbReference>
<reference evidence="4 5" key="1">
    <citation type="journal article" date="2012" name="Genome Biol.">
        <title>Genome and low-iron response of an oceanic diatom adapted to chronic iron limitation.</title>
        <authorList>
            <person name="Lommer M."/>
            <person name="Specht M."/>
            <person name="Roy A.S."/>
            <person name="Kraemer L."/>
            <person name="Andreson R."/>
            <person name="Gutowska M.A."/>
            <person name="Wolf J."/>
            <person name="Bergner S.V."/>
            <person name="Schilhabel M.B."/>
            <person name="Klostermeier U.C."/>
            <person name="Beiko R.G."/>
            <person name="Rosenstiel P."/>
            <person name="Hippler M."/>
            <person name="Laroche J."/>
        </authorList>
    </citation>
    <scope>NUCLEOTIDE SEQUENCE [LARGE SCALE GENOMIC DNA]</scope>
    <source>
        <strain evidence="4 5">CCMP1005</strain>
    </source>
</reference>
<feature type="region of interest" description="Disordered" evidence="1">
    <location>
        <begin position="172"/>
        <end position="192"/>
    </location>
</feature>
<feature type="domain" description="HTH cro/C1-type" evidence="3">
    <location>
        <begin position="129"/>
        <end position="157"/>
    </location>
</feature>
<dbReference type="PROSITE" id="PS50943">
    <property type="entry name" value="HTH_CROC1"/>
    <property type="match status" value="1"/>
</dbReference>
<dbReference type="InterPro" id="IPR001387">
    <property type="entry name" value="Cro/C1-type_HTH"/>
</dbReference>
<comment type="caution">
    <text evidence="4">The sequence shown here is derived from an EMBL/GenBank/DDBJ whole genome shotgun (WGS) entry which is preliminary data.</text>
</comment>
<dbReference type="Proteomes" id="UP000266841">
    <property type="component" value="Unassembled WGS sequence"/>
</dbReference>
<protein>
    <recommendedName>
        <fullName evidence="3">HTH cro/C1-type domain-containing protein</fullName>
    </recommendedName>
</protein>
<keyword evidence="2" id="KW-0812">Transmembrane</keyword>
<accession>K0SND1</accession>
<feature type="transmembrane region" description="Helical" evidence="2">
    <location>
        <begin position="20"/>
        <end position="48"/>
    </location>
</feature>
<evidence type="ECO:0000256" key="2">
    <source>
        <dbReference type="SAM" id="Phobius"/>
    </source>
</evidence>
<evidence type="ECO:0000313" key="4">
    <source>
        <dbReference type="EMBL" id="EJK67748.1"/>
    </source>
</evidence>
<keyword evidence="5" id="KW-1185">Reference proteome</keyword>
<evidence type="ECO:0000313" key="5">
    <source>
        <dbReference type="Proteomes" id="UP000266841"/>
    </source>
</evidence>
<dbReference type="Gene3D" id="1.20.1070.10">
    <property type="entry name" value="Rhodopsin 7-helix transmembrane proteins"/>
    <property type="match status" value="1"/>
</dbReference>
<evidence type="ECO:0000256" key="1">
    <source>
        <dbReference type="SAM" id="MobiDB-lite"/>
    </source>
</evidence>
<dbReference type="SUPFAM" id="SSF81321">
    <property type="entry name" value="Family A G protein-coupled receptor-like"/>
    <property type="match status" value="1"/>
</dbReference>
<sequence length="192" mass="21838">MECVWGLAPCERGSTESLTIFFYLLVGLGALYNVTIVIFMVMLTHAIWKQERAMDRFLTPGQEKRRKQTRRTYKQGVRYVVSYLICWMPTFIWAIIDHSHGPPVVLVYMNLIIAPLWGFFLGGVYFVPRYETYREKNPSGGRLQALVHVLNIDIDLLETTLASVDDTIGNETTLASDDDTTGNQTPLLSEIA</sequence>
<organism evidence="4 5">
    <name type="scientific">Thalassiosira oceanica</name>
    <name type="common">Marine diatom</name>
    <dbReference type="NCBI Taxonomy" id="159749"/>
    <lineage>
        <taxon>Eukaryota</taxon>
        <taxon>Sar</taxon>
        <taxon>Stramenopiles</taxon>
        <taxon>Ochrophyta</taxon>
        <taxon>Bacillariophyta</taxon>
        <taxon>Coscinodiscophyceae</taxon>
        <taxon>Thalassiosirophycidae</taxon>
        <taxon>Thalassiosirales</taxon>
        <taxon>Thalassiosiraceae</taxon>
        <taxon>Thalassiosira</taxon>
    </lineage>
</organism>
<keyword evidence="2" id="KW-0472">Membrane</keyword>
<keyword evidence="2" id="KW-1133">Transmembrane helix</keyword>
<name>K0SND1_THAOC</name>
<proteinExistence type="predicted"/>
<dbReference type="AlphaFoldDB" id="K0SND1"/>
<dbReference type="EMBL" id="AGNL01012686">
    <property type="protein sequence ID" value="EJK67748.1"/>
    <property type="molecule type" value="Genomic_DNA"/>
</dbReference>
<feature type="transmembrane region" description="Helical" evidence="2">
    <location>
        <begin position="108"/>
        <end position="127"/>
    </location>
</feature>
<evidence type="ECO:0000259" key="3">
    <source>
        <dbReference type="PROSITE" id="PS50943"/>
    </source>
</evidence>
<gene>
    <name evidence="4" type="ORF">THAOC_11181</name>
</gene>